<gene>
    <name evidence="1" type="ORF">ARALYDRAFT_909283</name>
</gene>
<evidence type="ECO:0000313" key="1">
    <source>
        <dbReference type="EMBL" id="EFH47818.1"/>
    </source>
</evidence>
<dbReference type="AlphaFoldDB" id="D7M589"/>
<dbReference type="HOGENOM" id="CLU_3016966_0_0_1"/>
<dbReference type="Proteomes" id="UP000008694">
    <property type="component" value="Unassembled WGS sequence"/>
</dbReference>
<accession>D7M589</accession>
<dbReference type="Gramene" id="scaffold_601340.1">
    <property type="protein sequence ID" value="scaffold_601340.1"/>
    <property type="gene ID" value="scaffold_601340.1"/>
</dbReference>
<sequence length="56" mass="6631">MRFPPYSGTHDVRWSWLEWVPPPRRWMKGAALVAVMSGRKQDIEYRARGKVKTKES</sequence>
<keyword evidence="2" id="KW-1185">Reference proteome</keyword>
<evidence type="ECO:0000313" key="2">
    <source>
        <dbReference type="Proteomes" id="UP000008694"/>
    </source>
</evidence>
<organism evidence="2">
    <name type="scientific">Arabidopsis lyrata subsp. lyrata</name>
    <name type="common">Lyre-leaved rock-cress</name>
    <dbReference type="NCBI Taxonomy" id="81972"/>
    <lineage>
        <taxon>Eukaryota</taxon>
        <taxon>Viridiplantae</taxon>
        <taxon>Streptophyta</taxon>
        <taxon>Embryophyta</taxon>
        <taxon>Tracheophyta</taxon>
        <taxon>Spermatophyta</taxon>
        <taxon>Magnoliopsida</taxon>
        <taxon>eudicotyledons</taxon>
        <taxon>Gunneridae</taxon>
        <taxon>Pentapetalae</taxon>
        <taxon>rosids</taxon>
        <taxon>malvids</taxon>
        <taxon>Brassicales</taxon>
        <taxon>Brassicaceae</taxon>
        <taxon>Camelineae</taxon>
        <taxon>Arabidopsis</taxon>
    </lineage>
</organism>
<protein>
    <submittedName>
        <fullName evidence="1">Predicted protein</fullName>
    </submittedName>
</protein>
<dbReference type="EMBL" id="GL348718">
    <property type="protein sequence ID" value="EFH47818.1"/>
    <property type="molecule type" value="Genomic_DNA"/>
</dbReference>
<proteinExistence type="predicted"/>
<reference evidence="2" key="1">
    <citation type="journal article" date="2011" name="Nat. Genet.">
        <title>The Arabidopsis lyrata genome sequence and the basis of rapid genome size change.</title>
        <authorList>
            <person name="Hu T.T."/>
            <person name="Pattyn P."/>
            <person name="Bakker E.G."/>
            <person name="Cao J."/>
            <person name="Cheng J.-F."/>
            <person name="Clark R.M."/>
            <person name="Fahlgren N."/>
            <person name="Fawcett J.A."/>
            <person name="Grimwood J."/>
            <person name="Gundlach H."/>
            <person name="Haberer G."/>
            <person name="Hollister J.D."/>
            <person name="Ossowski S."/>
            <person name="Ottilar R.P."/>
            <person name="Salamov A.A."/>
            <person name="Schneeberger K."/>
            <person name="Spannagl M."/>
            <person name="Wang X."/>
            <person name="Yang L."/>
            <person name="Nasrallah M.E."/>
            <person name="Bergelson J."/>
            <person name="Carrington J.C."/>
            <person name="Gaut B.S."/>
            <person name="Schmutz J."/>
            <person name="Mayer K.F.X."/>
            <person name="Van de Peer Y."/>
            <person name="Grigoriev I.V."/>
            <person name="Nordborg M."/>
            <person name="Weigel D."/>
            <person name="Guo Y.-L."/>
        </authorList>
    </citation>
    <scope>NUCLEOTIDE SEQUENCE [LARGE SCALE GENOMIC DNA]</scope>
    <source>
        <strain evidence="2">cv. MN47</strain>
    </source>
</reference>
<name>D7M589_ARALL</name>